<dbReference type="InterPro" id="IPR012338">
    <property type="entry name" value="Beta-lactam/transpept-like"/>
</dbReference>
<dbReference type="Gene3D" id="1.10.3810.10">
    <property type="entry name" value="Biosynthetic peptidoglycan transglycosylase-like"/>
    <property type="match status" value="1"/>
</dbReference>
<keyword evidence="6 16" id="KW-0812">Transmembrane</keyword>
<dbReference type="RefSeq" id="WP_407137594.1">
    <property type="nucleotide sequence ID" value="NZ_JBGQPK010000050.1"/>
</dbReference>
<evidence type="ECO:0000256" key="15">
    <source>
        <dbReference type="SAM" id="MobiDB-lite"/>
    </source>
</evidence>
<evidence type="ECO:0000259" key="17">
    <source>
        <dbReference type="Pfam" id="PF00912"/>
    </source>
</evidence>
<evidence type="ECO:0000256" key="14">
    <source>
        <dbReference type="ARBA" id="ARBA00049902"/>
    </source>
</evidence>
<keyword evidence="8" id="KW-0573">Peptidoglycan synthesis</keyword>
<keyword evidence="2" id="KW-0378">Hydrolase</keyword>
<evidence type="ECO:0000256" key="16">
    <source>
        <dbReference type="SAM" id="Phobius"/>
    </source>
</evidence>
<dbReference type="GO" id="GO:0016757">
    <property type="term" value="F:glycosyltransferase activity"/>
    <property type="evidence" value="ECO:0007669"/>
    <property type="project" value="UniProtKB-KW"/>
</dbReference>
<name>A0ABW8UES5_9LACO</name>
<dbReference type="SUPFAM" id="SSF56601">
    <property type="entry name" value="beta-lactamase/transpeptidase-like"/>
    <property type="match status" value="1"/>
</dbReference>
<dbReference type="SUPFAM" id="SSF53955">
    <property type="entry name" value="Lysozyme-like"/>
    <property type="match status" value="1"/>
</dbReference>
<organism evidence="18 19">
    <name type="scientific">Loigolactobacillus zhaoyuanensis</name>
    <dbReference type="NCBI Taxonomy" id="2486017"/>
    <lineage>
        <taxon>Bacteria</taxon>
        <taxon>Bacillati</taxon>
        <taxon>Bacillota</taxon>
        <taxon>Bacilli</taxon>
        <taxon>Lactobacillales</taxon>
        <taxon>Lactobacillaceae</taxon>
        <taxon>Loigolactobacillus</taxon>
    </lineage>
</organism>
<dbReference type="EC" id="2.4.-.-" evidence="18"/>
<dbReference type="Proteomes" id="UP001625389">
    <property type="component" value="Unassembled WGS sequence"/>
</dbReference>
<dbReference type="InterPro" id="IPR001264">
    <property type="entry name" value="Glyco_trans_51"/>
</dbReference>
<proteinExistence type="predicted"/>
<evidence type="ECO:0000256" key="8">
    <source>
        <dbReference type="ARBA" id="ARBA00022984"/>
    </source>
</evidence>
<keyword evidence="5 18" id="KW-0808">Transferase</keyword>
<dbReference type="PANTHER" id="PTHR32282:SF32">
    <property type="entry name" value="PENICILLIN-BINDING PROTEIN 2A"/>
    <property type="match status" value="1"/>
</dbReference>
<evidence type="ECO:0000313" key="18">
    <source>
        <dbReference type="EMBL" id="MFL2029973.1"/>
    </source>
</evidence>
<dbReference type="InterPro" id="IPR036950">
    <property type="entry name" value="PBP_transglycosylase"/>
</dbReference>
<evidence type="ECO:0000256" key="10">
    <source>
        <dbReference type="ARBA" id="ARBA00023136"/>
    </source>
</evidence>
<keyword evidence="9 16" id="KW-1133">Transmembrane helix</keyword>
<evidence type="ECO:0000256" key="5">
    <source>
        <dbReference type="ARBA" id="ARBA00022679"/>
    </source>
</evidence>
<reference evidence="18 19" key="1">
    <citation type="submission" date="2024-08" db="EMBL/GenBank/DDBJ databases">
        <authorList>
            <person name="Arias E."/>
        </authorList>
    </citation>
    <scope>NUCLEOTIDE SEQUENCE [LARGE SCALE GENOMIC DNA]</scope>
    <source>
        <strain evidence="18 19">FAM 25317</strain>
    </source>
</reference>
<accession>A0ABW8UES5</accession>
<evidence type="ECO:0000256" key="7">
    <source>
        <dbReference type="ARBA" id="ARBA00022960"/>
    </source>
</evidence>
<protein>
    <submittedName>
        <fullName evidence="18">Transglycosylase domain-containing protein</fullName>
        <ecNumber evidence="18">2.4.-.-</ecNumber>
    </submittedName>
</protein>
<comment type="caution">
    <text evidence="18">The sequence shown here is derived from an EMBL/GenBank/DDBJ whole genome shotgun (WGS) entry which is preliminary data.</text>
</comment>
<evidence type="ECO:0000256" key="13">
    <source>
        <dbReference type="ARBA" id="ARBA00034000"/>
    </source>
</evidence>
<keyword evidence="12" id="KW-0961">Cell wall biogenesis/degradation</keyword>
<dbReference type="PANTHER" id="PTHR32282">
    <property type="entry name" value="BINDING PROTEIN TRANSPEPTIDASE, PUTATIVE-RELATED"/>
    <property type="match status" value="1"/>
</dbReference>
<sequence length="855" mass="93614">MMLKDHRSRTDQRQQKKPDGFFPRLGQLLGRIWHYIKRRLSFPDVILKETATTKEAILYYLDISISVIRSLLLHLFSFGLVVGALGLGLGLGYFASLISHDNIPNYTAMKNEINSNYTASNLYFANDVRLGSMRTNLVSQSVSINQISPNLTKAITSTEDQYFYQHKGIVPKSVIRALLSSLTGIGVQTGGSTLTQQLVKMQILNSETTFKRKATEILLALRVDKYFSKTEILQAYLNAATFGRNNKGQNVAGVEEAAEGLFGVPASQVNLAQAAFIAGLPQSPSVYTPYTNTGKLKKNVSYGLERKDTVLFRMYRDNKISYKTYQDAKKYDLTKDFLPKANNSQQSVKYGYVYNLLTQQAESIIKKQLYQADGLTTAKVNKDGALSEQYDEQAEQLLSNRGYHIYSTINKPIYNAMQQVVKQQGSTLGQTYYDTTTDANGNVVKVKEPVQNGSVLLNNQTGAVLGFIGGRNYSSSQLNHAFDTMRSPGSSIKPLAVYAPALERKIIGSETKLADFKVNFNGYKPTDYGSTIQNRFINAREALKYSYNIPAVNLYNDVRSKGSVKPYMEKMGITTLTDNDYKNLGLALGGTDYGVTVADAASAYSTLSNSGNHTDSYVISKITDANGKVVYQHKAKTTKVFSPATAYITSNMLHSVVTSGTASQIPNETIFDTTNLVGKTGTSNDNRDSWFVGSTPTVTLATWTGYDNYNGSSYNLTDSSSEITNQFWSNLANAIYTADSDVLGTTETRKRPSGVTTASVVKSTGQLPGSLTVNGSSVFASGSQNNSYYADWTPSKTQEKFAIGGSTADYSAFWKNYLNGSNADGALYGGEVIPDEYTEGNTTTGIGQSSTTATN</sequence>
<evidence type="ECO:0000256" key="6">
    <source>
        <dbReference type="ARBA" id="ARBA00022692"/>
    </source>
</evidence>
<evidence type="ECO:0000256" key="3">
    <source>
        <dbReference type="ARBA" id="ARBA00022670"/>
    </source>
</evidence>
<feature type="compositionally biased region" description="Basic and acidic residues" evidence="15">
    <location>
        <begin position="1"/>
        <end position="19"/>
    </location>
</feature>
<keyword evidence="1" id="KW-1003">Cell membrane</keyword>
<evidence type="ECO:0000256" key="9">
    <source>
        <dbReference type="ARBA" id="ARBA00022989"/>
    </source>
</evidence>
<keyword evidence="2" id="KW-0121">Carboxypeptidase</keyword>
<comment type="catalytic activity">
    <reaction evidence="13">
        <text>Preferential cleavage: (Ac)2-L-Lys-D-Ala-|-D-Ala. Also transpeptidation of peptidyl-alanyl moieties that are N-acyl substituents of D-alanine.</text>
        <dbReference type="EC" id="3.4.16.4"/>
    </reaction>
</comment>
<evidence type="ECO:0000313" key="19">
    <source>
        <dbReference type="Proteomes" id="UP001625389"/>
    </source>
</evidence>
<keyword evidence="7" id="KW-0133">Cell shape</keyword>
<dbReference type="InterPro" id="IPR050396">
    <property type="entry name" value="Glycosyltr_51/Transpeptidase"/>
</dbReference>
<evidence type="ECO:0000256" key="11">
    <source>
        <dbReference type="ARBA" id="ARBA00023268"/>
    </source>
</evidence>
<feature type="domain" description="Glycosyl transferase family 51" evidence="17">
    <location>
        <begin position="136"/>
        <end position="305"/>
    </location>
</feature>
<keyword evidence="19" id="KW-1185">Reference proteome</keyword>
<dbReference type="EMBL" id="JBGQPK010000050">
    <property type="protein sequence ID" value="MFL2029973.1"/>
    <property type="molecule type" value="Genomic_DNA"/>
</dbReference>
<comment type="catalytic activity">
    <reaction evidence="14">
        <text>[GlcNAc-(1-&gt;4)-Mur2Ac(oyl-L-Ala-gamma-D-Glu-L-Lys-D-Ala-D-Ala)](n)-di-trans,octa-cis-undecaprenyl diphosphate + beta-D-GlcNAc-(1-&gt;4)-Mur2Ac(oyl-L-Ala-gamma-D-Glu-L-Lys-D-Ala-D-Ala)-di-trans,octa-cis-undecaprenyl diphosphate = [GlcNAc-(1-&gt;4)-Mur2Ac(oyl-L-Ala-gamma-D-Glu-L-Lys-D-Ala-D-Ala)](n+1)-di-trans,octa-cis-undecaprenyl diphosphate + di-trans,octa-cis-undecaprenyl diphosphate + H(+)</text>
        <dbReference type="Rhea" id="RHEA:23708"/>
        <dbReference type="Rhea" id="RHEA-COMP:9602"/>
        <dbReference type="Rhea" id="RHEA-COMP:9603"/>
        <dbReference type="ChEBI" id="CHEBI:15378"/>
        <dbReference type="ChEBI" id="CHEBI:58405"/>
        <dbReference type="ChEBI" id="CHEBI:60033"/>
        <dbReference type="ChEBI" id="CHEBI:78435"/>
        <dbReference type="EC" id="2.4.99.28"/>
    </reaction>
</comment>
<dbReference type="Gene3D" id="3.40.50.12800">
    <property type="match status" value="1"/>
</dbReference>
<dbReference type="InterPro" id="IPR023346">
    <property type="entry name" value="Lysozyme-like_dom_sf"/>
</dbReference>
<keyword evidence="10 16" id="KW-0472">Membrane</keyword>
<feature type="region of interest" description="Disordered" evidence="15">
    <location>
        <begin position="1"/>
        <end position="22"/>
    </location>
</feature>
<evidence type="ECO:0000256" key="12">
    <source>
        <dbReference type="ARBA" id="ARBA00023316"/>
    </source>
</evidence>
<evidence type="ECO:0000256" key="4">
    <source>
        <dbReference type="ARBA" id="ARBA00022676"/>
    </source>
</evidence>
<feature type="transmembrane region" description="Helical" evidence="16">
    <location>
        <begin position="71"/>
        <end position="95"/>
    </location>
</feature>
<dbReference type="Pfam" id="PF00912">
    <property type="entry name" value="Transgly"/>
    <property type="match status" value="1"/>
</dbReference>
<gene>
    <name evidence="18" type="ORF">ACEN34_10130</name>
</gene>
<dbReference type="Gene3D" id="3.40.710.10">
    <property type="entry name" value="DD-peptidase/beta-lactamase superfamily"/>
    <property type="match status" value="1"/>
</dbReference>
<keyword evidence="3" id="KW-0645">Protease</keyword>
<evidence type="ECO:0000256" key="1">
    <source>
        <dbReference type="ARBA" id="ARBA00022475"/>
    </source>
</evidence>
<evidence type="ECO:0000256" key="2">
    <source>
        <dbReference type="ARBA" id="ARBA00022645"/>
    </source>
</evidence>
<keyword evidence="4 18" id="KW-0328">Glycosyltransferase</keyword>
<keyword evidence="11" id="KW-0511">Multifunctional enzyme</keyword>